<evidence type="ECO:0000313" key="1">
    <source>
        <dbReference type="Proteomes" id="UP000095286"/>
    </source>
</evidence>
<sequence>MNSYEIIVDYIQTLSNESAIPKAVTFDKLNRYDLDISNKLDTTTTSPNLADAMYLPNVLWHRRAVFFSLRPLIPDQLSIASIKKSS</sequence>
<evidence type="ECO:0000313" key="2">
    <source>
        <dbReference type="WBParaSite" id="RSKR_0000189200.1"/>
    </source>
</evidence>
<organism evidence="1 2">
    <name type="scientific">Rhabditophanes sp. KR3021</name>
    <dbReference type="NCBI Taxonomy" id="114890"/>
    <lineage>
        <taxon>Eukaryota</taxon>
        <taxon>Metazoa</taxon>
        <taxon>Ecdysozoa</taxon>
        <taxon>Nematoda</taxon>
        <taxon>Chromadorea</taxon>
        <taxon>Rhabditida</taxon>
        <taxon>Tylenchina</taxon>
        <taxon>Panagrolaimomorpha</taxon>
        <taxon>Strongyloidoidea</taxon>
        <taxon>Alloionematidae</taxon>
        <taxon>Rhabditophanes</taxon>
    </lineage>
</organism>
<name>A0AC35TL63_9BILA</name>
<reference evidence="2" key="1">
    <citation type="submission" date="2016-11" db="UniProtKB">
        <authorList>
            <consortium name="WormBaseParasite"/>
        </authorList>
    </citation>
    <scope>IDENTIFICATION</scope>
    <source>
        <strain evidence="2">KR3021</strain>
    </source>
</reference>
<dbReference type="Proteomes" id="UP000095286">
    <property type="component" value="Unplaced"/>
</dbReference>
<dbReference type="WBParaSite" id="RSKR_0000189200.1">
    <property type="protein sequence ID" value="RSKR_0000189200.1"/>
    <property type="gene ID" value="RSKR_0000189200"/>
</dbReference>
<proteinExistence type="predicted"/>
<protein>
    <submittedName>
        <fullName evidence="2">Uncharacterized protein</fullName>
    </submittedName>
</protein>
<accession>A0AC35TL63</accession>